<protein>
    <submittedName>
        <fullName evidence="10">ABC transporter ATP-binding protein</fullName>
    </submittedName>
</protein>
<keyword evidence="6 7" id="KW-0472">Membrane</keyword>
<comment type="caution">
    <text evidence="10">The sequence shown here is derived from an EMBL/GenBank/DDBJ whole genome shotgun (WGS) entry which is preliminary data.</text>
</comment>
<dbReference type="PROSITE" id="PS50893">
    <property type="entry name" value="ABC_TRANSPORTER_2"/>
    <property type="match status" value="1"/>
</dbReference>
<feature type="transmembrane region" description="Helical" evidence="7">
    <location>
        <begin position="28"/>
        <end position="46"/>
    </location>
</feature>
<evidence type="ECO:0000256" key="1">
    <source>
        <dbReference type="ARBA" id="ARBA00004651"/>
    </source>
</evidence>
<evidence type="ECO:0000313" key="11">
    <source>
        <dbReference type="Proteomes" id="UP001560573"/>
    </source>
</evidence>
<dbReference type="PROSITE" id="PS00211">
    <property type="entry name" value="ABC_TRANSPORTER_1"/>
    <property type="match status" value="1"/>
</dbReference>
<keyword evidence="11" id="KW-1185">Reference proteome</keyword>
<dbReference type="GO" id="GO:0005524">
    <property type="term" value="F:ATP binding"/>
    <property type="evidence" value="ECO:0007669"/>
    <property type="project" value="UniProtKB-KW"/>
</dbReference>
<dbReference type="PROSITE" id="PS50929">
    <property type="entry name" value="ABC_TM1F"/>
    <property type="match status" value="1"/>
</dbReference>
<accession>A0ABV3ZI18</accession>
<keyword evidence="5 7" id="KW-1133">Transmembrane helix</keyword>
<feature type="domain" description="ABC transmembrane type-1" evidence="9">
    <location>
        <begin position="29"/>
        <end position="309"/>
    </location>
</feature>
<evidence type="ECO:0000256" key="2">
    <source>
        <dbReference type="ARBA" id="ARBA00022692"/>
    </source>
</evidence>
<dbReference type="PANTHER" id="PTHR43394">
    <property type="entry name" value="ATP-DEPENDENT PERMEASE MDL1, MITOCHONDRIAL"/>
    <property type="match status" value="1"/>
</dbReference>
<keyword evidence="4 10" id="KW-0067">ATP-binding</keyword>
<proteinExistence type="predicted"/>
<sequence length="581" mass="63532">MSKRKNQPGGKPKQPGLSVLLKPYRSRIVLLIAFALAGNVFNLWIPKIIGQGIDSYTQGHYVQSSILIRFAASALLIFLFSYLQSVAQTYSSERVAKDLREKLSDKISQQSYTWVQQSNPSKLLTNLTADVDSIKMYVSTAIASIASSVFMIIGASILLLTINWRLALIVLTIIPIISFTFFTVLKRVRSLFIKGRGIIDTLNKTISESILGAALIRVLNSQQLEFSKFVESNTGAKENGFKILNLFAIMIPVVVFTANMAGVAILGVGGHFVIAGTMTLGDFAAFNNYLMMLVFPIFVLGFMSNIIAQAGASYTRISSVLQAQDIVDKGTIQADVRGDIVMDGVNLSLANKPVLKDVSFSIKSGTHTAITGPTASGKTQLLNLMIGLLNPDDGKIYLDNKPLEDYRKDALHQQMGIVFQDSIVFNMSMRENIAFNQQVTPEAMQKAIATAELEAFASTLPQGLDTIVSERGTSLSGGQKQRMMLARALAIEPKVLLLDDFTARVDTLTEQKILANIKRNYPGITVISVTQKISSAENSAEVILLMEGEVIASGTHGELLQTCPEYIQIYQSQRSTGNYEL</sequence>
<keyword evidence="3" id="KW-0547">Nucleotide-binding</keyword>
<dbReference type="InterPro" id="IPR003439">
    <property type="entry name" value="ABC_transporter-like_ATP-bd"/>
</dbReference>
<gene>
    <name evidence="10" type="ORF">QTN47_16800</name>
</gene>
<feature type="transmembrane region" description="Helical" evidence="7">
    <location>
        <begin position="66"/>
        <end position="83"/>
    </location>
</feature>
<dbReference type="InterPro" id="IPR003593">
    <property type="entry name" value="AAA+_ATPase"/>
</dbReference>
<evidence type="ECO:0000256" key="5">
    <source>
        <dbReference type="ARBA" id="ARBA00022989"/>
    </source>
</evidence>
<dbReference type="InterPro" id="IPR027417">
    <property type="entry name" value="P-loop_NTPase"/>
</dbReference>
<dbReference type="Gene3D" id="1.20.1560.10">
    <property type="entry name" value="ABC transporter type 1, transmembrane domain"/>
    <property type="match status" value="1"/>
</dbReference>
<dbReference type="SMART" id="SM00382">
    <property type="entry name" value="AAA"/>
    <property type="match status" value="1"/>
</dbReference>
<evidence type="ECO:0000256" key="3">
    <source>
        <dbReference type="ARBA" id="ARBA00022741"/>
    </source>
</evidence>
<dbReference type="InterPro" id="IPR039421">
    <property type="entry name" value="Type_1_exporter"/>
</dbReference>
<feature type="transmembrane region" description="Helical" evidence="7">
    <location>
        <begin position="136"/>
        <end position="160"/>
    </location>
</feature>
<name>A0ABV3ZI18_9BACT</name>
<feature type="transmembrane region" description="Helical" evidence="7">
    <location>
        <begin position="246"/>
        <end position="269"/>
    </location>
</feature>
<comment type="subcellular location">
    <subcellularLocation>
        <location evidence="1">Cell membrane</location>
        <topology evidence="1">Multi-pass membrane protein</topology>
    </subcellularLocation>
</comment>
<dbReference type="CDD" id="cd18548">
    <property type="entry name" value="ABC_6TM_Tm287_like"/>
    <property type="match status" value="1"/>
</dbReference>
<feature type="domain" description="ABC transporter" evidence="8">
    <location>
        <begin position="340"/>
        <end position="572"/>
    </location>
</feature>
<dbReference type="Gene3D" id="3.40.50.300">
    <property type="entry name" value="P-loop containing nucleotide triphosphate hydrolases"/>
    <property type="match status" value="1"/>
</dbReference>
<evidence type="ECO:0000256" key="4">
    <source>
        <dbReference type="ARBA" id="ARBA00022840"/>
    </source>
</evidence>
<dbReference type="PANTHER" id="PTHR43394:SF1">
    <property type="entry name" value="ATP-BINDING CASSETTE SUB-FAMILY B MEMBER 10, MITOCHONDRIAL"/>
    <property type="match status" value="1"/>
</dbReference>
<feature type="transmembrane region" description="Helical" evidence="7">
    <location>
        <begin position="166"/>
        <end position="185"/>
    </location>
</feature>
<dbReference type="RefSeq" id="WP_369330577.1">
    <property type="nucleotide sequence ID" value="NZ_JAULBC010000005.1"/>
</dbReference>
<reference evidence="10 11" key="1">
    <citation type="submission" date="2023-07" db="EMBL/GenBank/DDBJ databases">
        <authorList>
            <person name="Lian W.-H."/>
        </authorList>
    </citation>
    <scope>NUCLEOTIDE SEQUENCE [LARGE SCALE GENOMIC DNA]</scope>
    <source>
        <strain evidence="10 11">SYSU DXS3180</strain>
    </source>
</reference>
<keyword evidence="2 7" id="KW-0812">Transmembrane</keyword>
<dbReference type="EMBL" id="JAULBC010000005">
    <property type="protein sequence ID" value="MEX6689170.1"/>
    <property type="molecule type" value="Genomic_DNA"/>
</dbReference>
<evidence type="ECO:0000259" key="8">
    <source>
        <dbReference type="PROSITE" id="PS50893"/>
    </source>
</evidence>
<evidence type="ECO:0000259" key="9">
    <source>
        <dbReference type="PROSITE" id="PS50929"/>
    </source>
</evidence>
<dbReference type="SUPFAM" id="SSF90123">
    <property type="entry name" value="ABC transporter transmembrane region"/>
    <property type="match status" value="1"/>
</dbReference>
<dbReference type="InterPro" id="IPR011527">
    <property type="entry name" value="ABC1_TM_dom"/>
</dbReference>
<dbReference type="Pfam" id="PF00005">
    <property type="entry name" value="ABC_tran"/>
    <property type="match status" value="1"/>
</dbReference>
<evidence type="ECO:0000313" key="10">
    <source>
        <dbReference type="EMBL" id="MEX6689170.1"/>
    </source>
</evidence>
<dbReference type="Pfam" id="PF00664">
    <property type="entry name" value="ABC_membrane"/>
    <property type="match status" value="1"/>
</dbReference>
<organism evidence="10 11">
    <name type="scientific">Danxiaibacter flavus</name>
    <dbReference type="NCBI Taxonomy" id="3049108"/>
    <lineage>
        <taxon>Bacteria</taxon>
        <taxon>Pseudomonadati</taxon>
        <taxon>Bacteroidota</taxon>
        <taxon>Chitinophagia</taxon>
        <taxon>Chitinophagales</taxon>
        <taxon>Chitinophagaceae</taxon>
        <taxon>Danxiaibacter</taxon>
    </lineage>
</organism>
<evidence type="ECO:0000256" key="7">
    <source>
        <dbReference type="SAM" id="Phobius"/>
    </source>
</evidence>
<evidence type="ECO:0000256" key="6">
    <source>
        <dbReference type="ARBA" id="ARBA00023136"/>
    </source>
</evidence>
<dbReference type="SUPFAM" id="SSF52540">
    <property type="entry name" value="P-loop containing nucleoside triphosphate hydrolases"/>
    <property type="match status" value="1"/>
</dbReference>
<dbReference type="InterPro" id="IPR017871">
    <property type="entry name" value="ABC_transporter-like_CS"/>
</dbReference>
<feature type="transmembrane region" description="Helical" evidence="7">
    <location>
        <begin position="289"/>
        <end position="308"/>
    </location>
</feature>
<dbReference type="Proteomes" id="UP001560573">
    <property type="component" value="Unassembled WGS sequence"/>
</dbReference>
<dbReference type="InterPro" id="IPR036640">
    <property type="entry name" value="ABC1_TM_sf"/>
</dbReference>